<feature type="transmembrane region" description="Helical" evidence="1">
    <location>
        <begin position="120"/>
        <end position="141"/>
    </location>
</feature>
<evidence type="ECO:0000256" key="1">
    <source>
        <dbReference type="SAM" id="Phobius"/>
    </source>
</evidence>
<keyword evidence="1" id="KW-0472">Membrane</keyword>
<feature type="transmembrane region" description="Helical" evidence="1">
    <location>
        <begin position="153"/>
        <end position="182"/>
    </location>
</feature>
<feature type="transmembrane region" description="Helical" evidence="1">
    <location>
        <begin position="188"/>
        <end position="207"/>
    </location>
</feature>
<dbReference type="RefSeq" id="WP_166991181.1">
    <property type="nucleotide sequence ID" value="NZ_CP061169.1"/>
</dbReference>
<proteinExistence type="predicted"/>
<reference evidence="2 3" key="1">
    <citation type="submission" date="2020-12" db="EMBL/GenBank/DDBJ databases">
        <title>Microbacterium sp. HY060.</title>
        <authorList>
            <person name="Zhou J."/>
        </authorList>
    </citation>
    <scope>NUCLEOTIDE SEQUENCE [LARGE SCALE GENOMIC DNA]</scope>
    <source>
        <strain evidence="2 3">HY60</strain>
    </source>
</reference>
<name>A0ABX6YG05_9MICO</name>
<keyword evidence="1" id="KW-0812">Transmembrane</keyword>
<sequence>MSDERSNWQDVLRHVPEAANVASVSTDSSASTRHALTLPQWASPRQLLTALEASVSGRSESKILNVLQSDLDRRMSIARKDANQPKKIAVVTIIILLTVTVGVLFLPSSFTDLDDYFLDVGTPTLITGILGVASLIASVVIERRSSPRSLPYSPFLLIVYTVLFTLGVVVMSLHVSSVGLWIVPGAKVGVVLAGVTAAGYLALYFWVAKRPTLIQTIHGDSPDGREFDEKLREHVAKIVRKRDDFDASTFRARTLLGIKGLYENGRISRDVAVLMLREIAGTGDQRVVPE</sequence>
<evidence type="ECO:0000313" key="3">
    <source>
        <dbReference type="Proteomes" id="UP000662814"/>
    </source>
</evidence>
<keyword evidence="3" id="KW-1185">Reference proteome</keyword>
<evidence type="ECO:0000313" key="2">
    <source>
        <dbReference type="EMBL" id="QPZ37719.1"/>
    </source>
</evidence>
<keyword evidence="1" id="KW-1133">Transmembrane helix</keyword>
<feature type="transmembrane region" description="Helical" evidence="1">
    <location>
        <begin position="88"/>
        <end position="108"/>
    </location>
</feature>
<dbReference type="Proteomes" id="UP000662814">
    <property type="component" value="Chromosome"/>
</dbReference>
<organism evidence="2 3">
    <name type="scientific">Paramicrobacterium chengjingii</name>
    <dbReference type="NCBI Taxonomy" id="2769067"/>
    <lineage>
        <taxon>Bacteria</taxon>
        <taxon>Bacillati</taxon>
        <taxon>Actinomycetota</taxon>
        <taxon>Actinomycetes</taxon>
        <taxon>Micrococcales</taxon>
        <taxon>Microbacteriaceae</taxon>
        <taxon>Paramicrobacterium</taxon>
    </lineage>
</organism>
<accession>A0ABX6YG05</accession>
<protein>
    <submittedName>
        <fullName evidence="2">Uncharacterized protein</fullName>
    </submittedName>
</protein>
<dbReference type="EMBL" id="CP061169">
    <property type="protein sequence ID" value="QPZ37719.1"/>
    <property type="molecule type" value="Genomic_DNA"/>
</dbReference>
<gene>
    <name evidence="2" type="ORF">HCR76_12945</name>
</gene>